<dbReference type="AlphaFoldDB" id="E6STZ3"/>
<dbReference type="PANTHER" id="PTHR40980:SF5">
    <property type="entry name" value="TONB-DEPENDENT RECEPTOR"/>
    <property type="match status" value="1"/>
</dbReference>
<feature type="domain" description="TonB-dependent receptor-like beta-barrel" evidence="5">
    <location>
        <begin position="414"/>
        <end position="891"/>
    </location>
</feature>
<keyword evidence="4" id="KW-0798">TonB box</keyword>
<gene>
    <name evidence="7" type="ordered locus">Bache_1286</name>
</gene>
<dbReference type="RefSeq" id="WP_013546888.1">
    <property type="nucleotide sequence ID" value="NC_014933.1"/>
</dbReference>
<dbReference type="EMBL" id="CP002352">
    <property type="protein sequence ID" value="ADV43294.1"/>
    <property type="molecule type" value="Genomic_DNA"/>
</dbReference>
<comment type="subcellular location">
    <subcellularLocation>
        <location evidence="1 4">Cell outer membrane</location>
    </subcellularLocation>
</comment>
<evidence type="ECO:0000256" key="2">
    <source>
        <dbReference type="ARBA" id="ARBA00023136"/>
    </source>
</evidence>
<comment type="similarity">
    <text evidence="4">Belongs to the TonB-dependent receptor family.</text>
</comment>
<evidence type="ECO:0000313" key="8">
    <source>
        <dbReference type="Proteomes" id="UP000008630"/>
    </source>
</evidence>
<dbReference type="Gene3D" id="2.60.40.1120">
    <property type="entry name" value="Carboxypeptidase-like, regulatory domain"/>
    <property type="match status" value="1"/>
</dbReference>
<organism evidence="7 8">
    <name type="scientific">Bacteroides helcogenes (strain ATCC 35417 / DSM 20613 / JCM 6297 / CCUG 15421 / P 36-108)</name>
    <dbReference type="NCBI Taxonomy" id="693979"/>
    <lineage>
        <taxon>Bacteria</taxon>
        <taxon>Pseudomonadati</taxon>
        <taxon>Bacteroidota</taxon>
        <taxon>Bacteroidia</taxon>
        <taxon>Bacteroidales</taxon>
        <taxon>Bacteroidaceae</taxon>
        <taxon>Bacteroides</taxon>
    </lineage>
</organism>
<reference evidence="7 8" key="2">
    <citation type="journal article" date="2011" name="Stand. Genomic Sci.">
        <title>Complete genome sequence of Bacteroides helcogenes type strain (P 36-108).</title>
        <authorList>
            <person name="Pati A."/>
            <person name="Gronow S."/>
            <person name="Zeytun A."/>
            <person name="Lapidus A."/>
            <person name="Nolan M."/>
            <person name="Hammon N."/>
            <person name="Deshpande S."/>
            <person name="Cheng J.F."/>
            <person name="Tapia R."/>
            <person name="Han C."/>
            <person name="Goodwin L."/>
            <person name="Pitluck S."/>
            <person name="Liolios K."/>
            <person name="Pagani I."/>
            <person name="Ivanova N."/>
            <person name="Mavromatis K."/>
            <person name="Chen A."/>
            <person name="Palaniappan K."/>
            <person name="Land M."/>
            <person name="Hauser L."/>
            <person name="Chang Y.J."/>
            <person name="Jeffries C.D."/>
            <person name="Detter J.C."/>
            <person name="Brambilla E."/>
            <person name="Rohde M."/>
            <person name="Goker M."/>
            <person name="Woyke T."/>
            <person name="Bristow J."/>
            <person name="Eisen J.A."/>
            <person name="Markowitz V."/>
            <person name="Hugenholtz P."/>
            <person name="Kyrpides N.C."/>
            <person name="Klenk H.P."/>
            <person name="Lucas S."/>
        </authorList>
    </citation>
    <scope>NUCLEOTIDE SEQUENCE [LARGE SCALE GENOMIC DNA]</scope>
    <source>
        <strain evidence="8">ATCC 35417 / DSM 20613 / JCM 6297 / CCUG 15421 / P 36-108</strain>
    </source>
</reference>
<evidence type="ECO:0000313" key="7">
    <source>
        <dbReference type="EMBL" id="ADV43294.1"/>
    </source>
</evidence>
<accession>E6STZ3</accession>
<dbReference type="STRING" id="693979.Bache_1286"/>
<evidence type="ECO:0000256" key="4">
    <source>
        <dbReference type="RuleBase" id="RU003357"/>
    </source>
</evidence>
<dbReference type="GO" id="GO:0009279">
    <property type="term" value="C:cell outer membrane"/>
    <property type="evidence" value="ECO:0007669"/>
    <property type="project" value="UniProtKB-SubCell"/>
</dbReference>
<protein>
    <submittedName>
        <fullName evidence="7">TonB-dependent receptor</fullName>
    </submittedName>
</protein>
<dbReference type="SUPFAM" id="SSF49464">
    <property type="entry name" value="Carboxypeptidase regulatory domain-like"/>
    <property type="match status" value="1"/>
</dbReference>
<dbReference type="Pfam" id="PF00593">
    <property type="entry name" value="TonB_dep_Rec_b-barrel"/>
    <property type="match status" value="1"/>
</dbReference>
<evidence type="ECO:0000256" key="1">
    <source>
        <dbReference type="ARBA" id="ARBA00004442"/>
    </source>
</evidence>
<sequence length="936" mass="106412">MSMKLDLGKIFFLILFLTLSTMAALAGTIRGTITDRQTKEPLTGATVQIAGSSTGVVADIDGNYSLEVKNGTYTLTVKYVGYKDITMPGIKVKGETSLNFEMDSDAQVLGEVSITAQAKKNNEMALMQEQRRSLVVQSGVSAQQIAKTQDKDASEVIKRVPGVSIIDEKFVMVRGLSQRYNNVWMNGSAVPSSEADSRAFSFDIIPSSQLDNMVIVKSPAPEYPADFTGGFILINTKDMPSSDSFNISVGTSVNDQTHFKDFYKAQGSGMDWLGFGNGFRSLDAGMTGKLNMYPEYNVGKNTDRIDVLNNGFNNNWKVSKTTPIGDLKINLNYSHRWEQESGRIYGLLAAVNYSNSHKTLLDMDNNLFAPYDTTNDKPVTFRQATDNQYSNDVRLGALLNFTFQPKSSNHRYEWKNIFNQISKSRYSERNGINAQNNNFYNTEYYYSSRTTYNTQFTGKHTLANVNKLDWSVGYAYANRNLPDRRLIEMDNANNNKMGLQDINREFTKLDEHIASANMNYRRELQWGEVEPTLQAGVYGEYRTRKYYTRNFQYNWGNSSELPSGWRYDTNLTDNVLVDSNYGANKLYILEDVNYRNNYNGKNTAIAGYAGFNLPVSAFNIYAGIRYEYNRQELIMNTRSYEESKHSTFYDYKDLFPSLNITYKLDDKQQLRAAYGKSVNRPEFRELSTSVYYDFDLGSSVMGNADLKAAYIQNVDLRYEWYPSKGEQISVALFYKNFKNPIEWTYTMTGGTDPVYSYINAKGADNYGIEVDVRKNLDFIGMKDFSLSFNGAWIKSKVKFEKGTTNIDRPMQGQSPYLINLGLFYNNQEKGWNAALLYNRIGKRIIGVGSRYGTTSEGDAINIPDSYEMPRNAIDLSLGKKLGRWEIKASVRDLLAERYNFKQFEDVKVKGQARTIEEVTRSYKPGRSYNLTIGYSF</sequence>
<dbReference type="HOGENOM" id="CLU_006935_0_0_10"/>
<dbReference type="InterPro" id="IPR012910">
    <property type="entry name" value="Plug_dom"/>
</dbReference>
<evidence type="ECO:0000259" key="6">
    <source>
        <dbReference type="Pfam" id="PF07715"/>
    </source>
</evidence>
<dbReference type="Proteomes" id="UP000008630">
    <property type="component" value="Chromosome"/>
</dbReference>
<keyword evidence="2 4" id="KW-0472">Membrane</keyword>
<dbReference type="InterPro" id="IPR036942">
    <property type="entry name" value="Beta-barrel_TonB_sf"/>
</dbReference>
<dbReference type="KEGG" id="bhl:Bache_1286"/>
<evidence type="ECO:0000256" key="3">
    <source>
        <dbReference type="ARBA" id="ARBA00023237"/>
    </source>
</evidence>
<dbReference type="Pfam" id="PF13715">
    <property type="entry name" value="CarbopepD_reg_2"/>
    <property type="match status" value="1"/>
</dbReference>
<keyword evidence="7" id="KW-0675">Receptor</keyword>
<dbReference type="Gene3D" id="2.40.170.20">
    <property type="entry name" value="TonB-dependent receptor, beta-barrel domain"/>
    <property type="match status" value="1"/>
</dbReference>
<evidence type="ECO:0000259" key="5">
    <source>
        <dbReference type="Pfam" id="PF00593"/>
    </source>
</evidence>
<dbReference type="PANTHER" id="PTHR40980">
    <property type="entry name" value="PLUG DOMAIN-CONTAINING PROTEIN"/>
    <property type="match status" value="1"/>
</dbReference>
<dbReference type="OrthoDB" id="9768470at2"/>
<keyword evidence="3" id="KW-0998">Cell outer membrane</keyword>
<dbReference type="Gene3D" id="2.170.130.10">
    <property type="entry name" value="TonB-dependent receptor, plug domain"/>
    <property type="match status" value="1"/>
</dbReference>
<reference key="1">
    <citation type="submission" date="2010-11" db="EMBL/GenBank/DDBJ databases">
        <title>The complete genome of Bacteroides helcogenes P 36-108.</title>
        <authorList>
            <consortium name="US DOE Joint Genome Institute (JGI-PGF)"/>
            <person name="Lucas S."/>
            <person name="Copeland A."/>
            <person name="Lapidus A."/>
            <person name="Bruce D."/>
            <person name="Goodwin L."/>
            <person name="Pitluck S."/>
            <person name="Kyrpides N."/>
            <person name="Mavromatis K."/>
            <person name="Ivanova N."/>
            <person name="Zeytun A."/>
            <person name="Brettin T."/>
            <person name="Detter J.C."/>
            <person name="Tapia R."/>
            <person name="Han C."/>
            <person name="Land M."/>
            <person name="Hauser L."/>
            <person name="Markowitz V."/>
            <person name="Cheng J.-F."/>
            <person name="Hugenholtz P."/>
            <person name="Woyke T."/>
            <person name="Wu D."/>
            <person name="Gronow S."/>
            <person name="Wellnitz S."/>
            <person name="Brambilla E."/>
            <person name="Klenk H.-P."/>
            <person name="Eisen J.A."/>
        </authorList>
    </citation>
    <scope>NUCLEOTIDE SEQUENCE</scope>
    <source>
        <strain>P 36-108</strain>
    </source>
</reference>
<dbReference type="InterPro" id="IPR037066">
    <property type="entry name" value="Plug_dom_sf"/>
</dbReference>
<dbReference type="InterPro" id="IPR000531">
    <property type="entry name" value="Beta-barrel_TonB"/>
</dbReference>
<dbReference type="SUPFAM" id="SSF56935">
    <property type="entry name" value="Porins"/>
    <property type="match status" value="1"/>
</dbReference>
<dbReference type="Pfam" id="PF07715">
    <property type="entry name" value="Plug"/>
    <property type="match status" value="1"/>
</dbReference>
<dbReference type="eggNOG" id="COG4771">
    <property type="taxonomic scope" value="Bacteria"/>
</dbReference>
<proteinExistence type="inferred from homology"/>
<dbReference type="InterPro" id="IPR008969">
    <property type="entry name" value="CarboxyPept-like_regulatory"/>
</dbReference>
<feature type="domain" description="TonB-dependent receptor plug" evidence="6">
    <location>
        <begin position="137"/>
        <end position="230"/>
    </location>
</feature>
<name>E6STZ3_BACT6</name>
<keyword evidence="8" id="KW-1185">Reference proteome</keyword>